<dbReference type="eggNOG" id="COG3000">
    <property type="taxonomic scope" value="Bacteria"/>
</dbReference>
<organism evidence="10 11">
    <name type="scientific">Neorhizobium galegae bv. orientalis str. HAMBI 540</name>
    <dbReference type="NCBI Taxonomy" id="1028800"/>
    <lineage>
        <taxon>Bacteria</taxon>
        <taxon>Pseudomonadati</taxon>
        <taxon>Pseudomonadota</taxon>
        <taxon>Alphaproteobacteria</taxon>
        <taxon>Hyphomicrobiales</taxon>
        <taxon>Rhizobiaceae</taxon>
        <taxon>Rhizobium/Agrobacterium group</taxon>
        <taxon>Neorhizobium</taxon>
    </lineage>
</organism>
<dbReference type="InterPro" id="IPR006694">
    <property type="entry name" value="Fatty_acid_hydroxylase"/>
</dbReference>
<feature type="transmembrane region" description="Helical" evidence="8">
    <location>
        <begin position="167"/>
        <end position="191"/>
    </location>
</feature>
<keyword evidence="4" id="KW-0560">Oxidoreductase</keyword>
<dbReference type="KEGG" id="ngg:RG540_PA13640"/>
<evidence type="ECO:0000256" key="8">
    <source>
        <dbReference type="SAM" id="Phobius"/>
    </source>
</evidence>
<dbReference type="PATRIC" id="fig|1028800.3.peg.6011"/>
<evidence type="ECO:0000256" key="6">
    <source>
        <dbReference type="ARBA" id="ARBA00023136"/>
    </source>
</evidence>
<dbReference type="InterPro" id="IPR051689">
    <property type="entry name" value="Sterol_desaturase/TMEM195"/>
</dbReference>
<feature type="transmembrane region" description="Helical" evidence="8">
    <location>
        <begin position="15"/>
        <end position="34"/>
    </location>
</feature>
<feature type="transmembrane region" description="Helical" evidence="8">
    <location>
        <begin position="108"/>
        <end position="127"/>
    </location>
</feature>
<dbReference type="EMBL" id="HG938354">
    <property type="protein sequence ID" value="CDN52040.1"/>
    <property type="molecule type" value="Genomic_DNA"/>
</dbReference>
<keyword evidence="3 8" id="KW-1133">Transmembrane helix</keyword>
<dbReference type="GO" id="GO:0012505">
    <property type="term" value="C:endomembrane system"/>
    <property type="evidence" value="ECO:0007669"/>
    <property type="project" value="UniProtKB-SubCell"/>
</dbReference>
<dbReference type="GO" id="GO:0050479">
    <property type="term" value="F:glyceryl-ether monooxygenase activity"/>
    <property type="evidence" value="ECO:0007669"/>
    <property type="project" value="TreeGrafter"/>
</dbReference>
<evidence type="ECO:0000313" key="11">
    <source>
        <dbReference type="Proteomes" id="UP000028181"/>
    </source>
</evidence>
<proteinExistence type="predicted"/>
<reference evidence="11" key="1">
    <citation type="journal article" date="2014" name="BMC Genomics">
        <title>Genome sequencing of two Neorhizobium galegae strains reveals a noeT gene responsible for the unusual acetylation of the nodulation factors.</title>
        <authorList>
            <person name="Osterman J."/>
            <person name="Marsh J."/>
            <person name="Laine P.K."/>
            <person name="Zeng Z."/>
            <person name="Alatalo E."/>
            <person name="Sullivan J.T."/>
            <person name="Young J.P."/>
            <person name="Thomas-Oates J."/>
            <person name="Paulin L."/>
            <person name="Lindstrom K."/>
        </authorList>
    </citation>
    <scope>NUCLEOTIDE SEQUENCE [LARGE SCALE GENOMIC DNA]</scope>
    <source>
        <strain evidence="11">HAMBI 540</strain>
    </source>
</reference>
<evidence type="ECO:0000256" key="1">
    <source>
        <dbReference type="ARBA" id="ARBA00004127"/>
    </source>
</evidence>
<evidence type="ECO:0000256" key="3">
    <source>
        <dbReference type="ARBA" id="ARBA00022989"/>
    </source>
</evidence>
<feature type="region of interest" description="Disordered" evidence="7">
    <location>
        <begin position="334"/>
        <end position="366"/>
    </location>
</feature>
<dbReference type="GO" id="GO:0008610">
    <property type="term" value="P:lipid biosynthetic process"/>
    <property type="evidence" value="ECO:0007669"/>
    <property type="project" value="InterPro"/>
</dbReference>
<accession>A0A068T3R2</accession>
<name>A0A068T3R2_NEOGA</name>
<evidence type="ECO:0000256" key="7">
    <source>
        <dbReference type="SAM" id="MobiDB-lite"/>
    </source>
</evidence>
<dbReference type="Pfam" id="PF04116">
    <property type="entry name" value="FA_hydroxylase"/>
    <property type="match status" value="1"/>
</dbReference>
<keyword evidence="2 8" id="KW-0812">Transmembrane</keyword>
<dbReference type="GO" id="GO:0006643">
    <property type="term" value="P:membrane lipid metabolic process"/>
    <property type="evidence" value="ECO:0007669"/>
    <property type="project" value="TreeGrafter"/>
</dbReference>
<feature type="transmembrane region" description="Helical" evidence="8">
    <location>
        <begin position="75"/>
        <end position="96"/>
    </location>
</feature>
<dbReference type="AlphaFoldDB" id="A0A068T3R2"/>
<dbReference type="Proteomes" id="UP000028181">
    <property type="component" value="Plasmid pHAMBI540a"/>
</dbReference>
<evidence type="ECO:0000256" key="2">
    <source>
        <dbReference type="ARBA" id="ARBA00022692"/>
    </source>
</evidence>
<evidence type="ECO:0000256" key="5">
    <source>
        <dbReference type="ARBA" id="ARBA00023098"/>
    </source>
</evidence>
<gene>
    <name evidence="10" type="ORF">RG540_PA13640</name>
</gene>
<geneLocation type="plasmid" evidence="11">
    <name>II</name>
</geneLocation>
<comment type="subcellular location">
    <subcellularLocation>
        <location evidence="1">Endomembrane system</location>
        <topology evidence="1">Multi-pass membrane protein</topology>
    </subcellularLocation>
</comment>
<keyword evidence="10" id="KW-0614">Plasmid</keyword>
<dbReference type="GO" id="GO:0016020">
    <property type="term" value="C:membrane"/>
    <property type="evidence" value="ECO:0007669"/>
    <property type="project" value="GOC"/>
</dbReference>
<dbReference type="GO" id="GO:0005506">
    <property type="term" value="F:iron ion binding"/>
    <property type="evidence" value="ECO:0007669"/>
    <property type="project" value="InterPro"/>
</dbReference>
<sequence>MENLQTYFLNFPQFAVTWGIFFGAGLLSFFFLLWRDRSDFSFREMFEHCVPFNVLTSKSFHMDVIIYVWRKLTDLVFVAPGLAATALVSSATDFGLRSVFADFSPLGINYVVTFACTIVMLIAAEFADYLVHYLEHKVPALWELHKVHHSADFLNPLTSKRGHSFPLVYGGIAAGVITGTFAGLFMFLFGISLVEAVALRAVASKIFTIWTLDPLKHSHIPVSLGWFDRFLISPHMHQIHHSKVERHWDKNFGTNLSIFDWMFGTGYRPERGEKAVFGISGYSNASLQKFNTFKGAYFDPVMRSWKAIVAQVRPDVHAKPGAKQDPPTFIIETQKRTEQGAETAGSAPAAIGPRPPSPASNSGTIG</sequence>
<evidence type="ECO:0000259" key="9">
    <source>
        <dbReference type="Pfam" id="PF04116"/>
    </source>
</evidence>
<keyword evidence="5" id="KW-0443">Lipid metabolism</keyword>
<feature type="domain" description="Fatty acid hydroxylase" evidence="9">
    <location>
        <begin position="118"/>
        <end position="265"/>
    </location>
</feature>
<dbReference type="PANTHER" id="PTHR21624:SF1">
    <property type="entry name" value="ALKYLGLYCEROL MONOOXYGENASE"/>
    <property type="match status" value="1"/>
</dbReference>
<keyword evidence="6 8" id="KW-0472">Membrane</keyword>
<keyword evidence="11" id="KW-1185">Reference proteome</keyword>
<evidence type="ECO:0000313" key="10">
    <source>
        <dbReference type="EMBL" id="CDN52040.1"/>
    </source>
</evidence>
<dbReference type="HOGENOM" id="CLU_069609_0_0_5"/>
<dbReference type="PANTHER" id="PTHR21624">
    <property type="entry name" value="STEROL DESATURASE-RELATED PROTEIN"/>
    <property type="match status" value="1"/>
</dbReference>
<evidence type="ECO:0000256" key="4">
    <source>
        <dbReference type="ARBA" id="ARBA00023002"/>
    </source>
</evidence>
<protein>
    <submittedName>
        <fullName evidence="10">Fatty acid hydroxylase</fullName>
    </submittedName>
</protein>